<keyword evidence="1" id="KW-0812">Transmembrane</keyword>
<protein>
    <recommendedName>
        <fullName evidence="1">HVA22-like protein</fullName>
    </recommendedName>
</protein>
<comment type="caution">
    <text evidence="2">The sequence shown here is derived from an EMBL/GenBank/DDBJ whole genome shotgun (WGS) entry which is preliminary data.</text>
</comment>
<comment type="subcellular location">
    <subcellularLocation>
        <location evidence="1">Membrane</location>
        <topology evidence="1">Multi-pass membrane protein</topology>
    </subcellularLocation>
</comment>
<feature type="transmembrane region" description="Helical" evidence="1">
    <location>
        <begin position="78"/>
        <end position="98"/>
    </location>
</feature>
<keyword evidence="1" id="KW-1133">Transmembrane helix</keyword>
<dbReference type="GO" id="GO:0016020">
    <property type="term" value="C:membrane"/>
    <property type="evidence" value="ECO:0007669"/>
    <property type="project" value="UniProtKB-SubCell"/>
</dbReference>
<dbReference type="OrthoDB" id="10009287at2759"/>
<evidence type="ECO:0000256" key="1">
    <source>
        <dbReference type="RuleBase" id="RU362006"/>
    </source>
</evidence>
<reference evidence="2 3" key="1">
    <citation type="submission" date="2020-10" db="EMBL/GenBank/DDBJ databases">
        <title>The Coptis chinensis genome and diversification of protoberbering-type alkaloids.</title>
        <authorList>
            <person name="Wang B."/>
            <person name="Shu S."/>
            <person name="Song C."/>
            <person name="Liu Y."/>
        </authorList>
    </citation>
    <scope>NUCLEOTIDE SEQUENCE [LARGE SCALE GENOMIC DNA]</scope>
    <source>
        <strain evidence="2">HL-2020</strain>
        <tissue evidence="2">Leaf</tissue>
    </source>
</reference>
<dbReference type="EMBL" id="JADFTS010000005">
    <property type="protein sequence ID" value="KAF9606837.1"/>
    <property type="molecule type" value="Genomic_DNA"/>
</dbReference>
<dbReference type="PANTHER" id="PTHR12300">
    <property type="entry name" value="HVA22-LIKE PROTEINS"/>
    <property type="match status" value="1"/>
</dbReference>
<name>A0A835HZ73_9MAGN</name>
<organism evidence="2 3">
    <name type="scientific">Coptis chinensis</name>
    <dbReference type="NCBI Taxonomy" id="261450"/>
    <lineage>
        <taxon>Eukaryota</taxon>
        <taxon>Viridiplantae</taxon>
        <taxon>Streptophyta</taxon>
        <taxon>Embryophyta</taxon>
        <taxon>Tracheophyta</taxon>
        <taxon>Spermatophyta</taxon>
        <taxon>Magnoliopsida</taxon>
        <taxon>Ranunculales</taxon>
        <taxon>Ranunculaceae</taxon>
        <taxon>Coptidoideae</taxon>
        <taxon>Coptis</taxon>
    </lineage>
</organism>
<dbReference type="InterPro" id="IPR004345">
    <property type="entry name" value="TB2_DP1_HVA22"/>
</dbReference>
<keyword evidence="3" id="KW-1185">Reference proteome</keyword>
<dbReference type="Pfam" id="PF03134">
    <property type="entry name" value="TB2_DP1_HVA22"/>
    <property type="match status" value="1"/>
</dbReference>
<comment type="similarity">
    <text evidence="1">Belongs to the DP1 family.</text>
</comment>
<dbReference type="AlphaFoldDB" id="A0A835HZ73"/>
<accession>A0A835HZ73</accession>
<sequence length="136" mass="16091">EKTTIMSRFWTFVNQLHYLAGPVVMLMYPLYASVRAMESTSKVDDEQWLAYWIFYSFLTLVEMVLEPILTWIPIWYDIKLALVAWLVLPQFRGAAFIYERFVRKKLRQYGGKYVKDQSPTGKNKLMDFISVKKVSS</sequence>
<feature type="transmembrane region" description="Helical" evidence="1">
    <location>
        <begin position="49"/>
        <end position="72"/>
    </location>
</feature>
<dbReference type="PANTHER" id="PTHR12300:SF139">
    <property type="entry name" value="HVA22-LIKE PROTEIN E"/>
    <property type="match status" value="1"/>
</dbReference>
<feature type="non-terminal residue" evidence="2">
    <location>
        <position position="136"/>
    </location>
</feature>
<proteinExistence type="inferred from homology"/>
<feature type="transmembrane region" description="Helical" evidence="1">
    <location>
        <begin position="16"/>
        <end position="37"/>
    </location>
</feature>
<dbReference type="Proteomes" id="UP000631114">
    <property type="component" value="Unassembled WGS sequence"/>
</dbReference>
<evidence type="ECO:0000313" key="2">
    <source>
        <dbReference type="EMBL" id="KAF9606837.1"/>
    </source>
</evidence>
<keyword evidence="1" id="KW-0472">Membrane</keyword>
<evidence type="ECO:0000313" key="3">
    <source>
        <dbReference type="Proteomes" id="UP000631114"/>
    </source>
</evidence>
<gene>
    <name evidence="2" type="ORF">IFM89_029294</name>
</gene>